<evidence type="ECO:0000313" key="9">
    <source>
        <dbReference type="WBParaSite" id="ECPE_0001205401-mRNA-1"/>
    </source>
</evidence>
<dbReference type="Proteomes" id="UP000272942">
    <property type="component" value="Unassembled WGS sequence"/>
</dbReference>
<name>A0A183AYI4_9TREM</name>
<dbReference type="InterPro" id="IPR039421">
    <property type="entry name" value="Type_1_exporter"/>
</dbReference>
<feature type="domain" description="ABC transmembrane type-1" evidence="6">
    <location>
        <begin position="82"/>
        <end position="172"/>
    </location>
</feature>
<dbReference type="OrthoDB" id="6500128at2759"/>
<dbReference type="GO" id="GO:0016324">
    <property type="term" value="C:apical plasma membrane"/>
    <property type="evidence" value="ECO:0007669"/>
    <property type="project" value="TreeGrafter"/>
</dbReference>
<keyword evidence="8" id="KW-1185">Reference proteome</keyword>
<dbReference type="PANTHER" id="PTHR24221">
    <property type="entry name" value="ATP-BINDING CASSETTE SUB-FAMILY B"/>
    <property type="match status" value="1"/>
</dbReference>
<evidence type="ECO:0000313" key="7">
    <source>
        <dbReference type="EMBL" id="VDP89237.1"/>
    </source>
</evidence>
<gene>
    <name evidence="7" type="ORF">ECPE_LOCUS12019</name>
</gene>
<dbReference type="WBParaSite" id="ECPE_0001205401-mRNA-1">
    <property type="protein sequence ID" value="ECPE_0001205401-mRNA-1"/>
    <property type="gene ID" value="ECPE_0001205401"/>
</dbReference>
<dbReference type="InterPro" id="IPR011527">
    <property type="entry name" value="ABC1_TM_dom"/>
</dbReference>
<keyword evidence="4 5" id="KW-0472">Membrane</keyword>
<dbReference type="GO" id="GO:0005524">
    <property type="term" value="F:ATP binding"/>
    <property type="evidence" value="ECO:0007669"/>
    <property type="project" value="InterPro"/>
</dbReference>
<protein>
    <submittedName>
        <fullName evidence="9">ABC transmembrane type-1 domain-containing protein</fullName>
    </submittedName>
</protein>
<keyword evidence="3 5" id="KW-1133">Transmembrane helix</keyword>
<evidence type="ECO:0000256" key="3">
    <source>
        <dbReference type="ARBA" id="ARBA00022989"/>
    </source>
</evidence>
<evidence type="ECO:0000256" key="2">
    <source>
        <dbReference type="ARBA" id="ARBA00022692"/>
    </source>
</evidence>
<sequence length="172" mass="19289">MYPMKRMMKYSGPEFGFTIGGCIGAILAALVNPGFVLLYAEIFKLFTDPTMTPQRLLDRSEFYAGMMIILALGFMVGMSMEEIGWFDRQENQSGVLTTRLATEASMVRTVSGFQLAVILEGSVLILSAFVIGFVDCWQVTLLLLAFVPFMIVGGILEASFFRTQRMLKFQRF</sequence>
<keyword evidence="2 5" id="KW-0812">Transmembrane</keyword>
<organism evidence="9">
    <name type="scientific">Echinostoma caproni</name>
    <dbReference type="NCBI Taxonomy" id="27848"/>
    <lineage>
        <taxon>Eukaryota</taxon>
        <taxon>Metazoa</taxon>
        <taxon>Spiralia</taxon>
        <taxon>Lophotrochozoa</taxon>
        <taxon>Platyhelminthes</taxon>
        <taxon>Trematoda</taxon>
        <taxon>Digenea</taxon>
        <taxon>Plagiorchiida</taxon>
        <taxon>Echinostomata</taxon>
        <taxon>Echinostomatoidea</taxon>
        <taxon>Echinostomatidae</taxon>
        <taxon>Echinostoma</taxon>
    </lineage>
</organism>
<dbReference type="Gene3D" id="1.20.1560.10">
    <property type="entry name" value="ABC transporter type 1, transmembrane domain"/>
    <property type="match status" value="1"/>
</dbReference>
<reference evidence="9" key="1">
    <citation type="submission" date="2016-06" db="UniProtKB">
        <authorList>
            <consortium name="WormBaseParasite"/>
        </authorList>
    </citation>
    <scope>IDENTIFICATION</scope>
</reference>
<evidence type="ECO:0000256" key="5">
    <source>
        <dbReference type="SAM" id="Phobius"/>
    </source>
</evidence>
<accession>A0A183AYI4</accession>
<comment type="subcellular location">
    <subcellularLocation>
        <location evidence="1">Membrane</location>
        <topology evidence="1">Multi-pass membrane protein</topology>
    </subcellularLocation>
</comment>
<dbReference type="PANTHER" id="PTHR24221:SF636">
    <property type="entry name" value="BILE SALT EXPORT PUMP"/>
    <property type="match status" value="1"/>
</dbReference>
<evidence type="ECO:0000256" key="4">
    <source>
        <dbReference type="ARBA" id="ARBA00023136"/>
    </source>
</evidence>
<evidence type="ECO:0000313" key="8">
    <source>
        <dbReference type="Proteomes" id="UP000272942"/>
    </source>
</evidence>
<dbReference type="EMBL" id="UZAN01051987">
    <property type="protein sequence ID" value="VDP89237.1"/>
    <property type="molecule type" value="Genomic_DNA"/>
</dbReference>
<reference evidence="7 8" key="2">
    <citation type="submission" date="2018-11" db="EMBL/GenBank/DDBJ databases">
        <authorList>
            <consortium name="Pathogen Informatics"/>
        </authorList>
    </citation>
    <scope>NUCLEOTIDE SEQUENCE [LARGE SCALE GENOMIC DNA]</scope>
    <source>
        <strain evidence="7 8">Egypt</strain>
    </source>
</reference>
<evidence type="ECO:0000259" key="6">
    <source>
        <dbReference type="PROSITE" id="PS50929"/>
    </source>
</evidence>
<evidence type="ECO:0000256" key="1">
    <source>
        <dbReference type="ARBA" id="ARBA00004141"/>
    </source>
</evidence>
<dbReference type="SUPFAM" id="SSF90123">
    <property type="entry name" value="ABC transporter transmembrane region"/>
    <property type="match status" value="1"/>
</dbReference>
<feature type="transmembrane region" description="Helical" evidence="5">
    <location>
        <begin position="140"/>
        <end position="161"/>
    </location>
</feature>
<dbReference type="GO" id="GO:0140359">
    <property type="term" value="F:ABC-type transporter activity"/>
    <property type="evidence" value="ECO:0007669"/>
    <property type="project" value="InterPro"/>
</dbReference>
<dbReference type="Pfam" id="PF00664">
    <property type="entry name" value="ABC_membrane"/>
    <property type="match status" value="1"/>
</dbReference>
<dbReference type="PROSITE" id="PS50929">
    <property type="entry name" value="ABC_TM1F"/>
    <property type="match status" value="1"/>
</dbReference>
<feature type="transmembrane region" description="Helical" evidence="5">
    <location>
        <begin position="62"/>
        <end position="80"/>
    </location>
</feature>
<dbReference type="AlphaFoldDB" id="A0A183AYI4"/>
<proteinExistence type="predicted"/>
<feature type="transmembrane region" description="Helical" evidence="5">
    <location>
        <begin position="115"/>
        <end position="134"/>
    </location>
</feature>
<dbReference type="InterPro" id="IPR036640">
    <property type="entry name" value="ABC1_TM_sf"/>
</dbReference>